<reference evidence="1" key="1">
    <citation type="submission" date="2021-01" db="EMBL/GenBank/DDBJ databases">
        <title>Whole genome shotgun sequence of Planobispora rosea NBRC 15558.</title>
        <authorList>
            <person name="Komaki H."/>
            <person name="Tamura T."/>
        </authorList>
    </citation>
    <scope>NUCLEOTIDE SEQUENCE</scope>
    <source>
        <strain evidence="1">NBRC 15558</strain>
    </source>
</reference>
<gene>
    <name evidence="1" type="ORF">Pro02_75510</name>
</gene>
<dbReference type="RefSeq" id="WP_189244160.1">
    <property type="nucleotide sequence ID" value="NZ_BMQP01000087.1"/>
</dbReference>
<sequence length="72" mass="8250">MTTTEEADMGLLKPTPVEKARMRELSEAIEHAESLGVRSEDDHEARAAQARIRRAEEDLGPVHRWIARDRTR</sequence>
<proteinExistence type="predicted"/>
<accession>A0A8J3SG97</accession>
<evidence type="ECO:0000313" key="1">
    <source>
        <dbReference type="EMBL" id="GIH89143.1"/>
    </source>
</evidence>
<name>A0A8J3SG97_PLARO</name>
<dbReference type="AlphaFoldDB" id="A0A8J3SG97"/>
<protein>
    <submittedName>
        <fullName evidence="1">Uncharacterized protein</fullName>
    </submittedName>
</protein>
<comment type="caution">
    <text evidence="1">The sequence shown here is derived from an EMBL/GenBank/DDBJ whole genome shotgun (WGS) entry which is preliminary data.</text>
</comment>
<dbReference type="Proteomes" id="UP000655044">
    <property type="component" value="Unassembled WGS sequence"/>
</dbReference>
<dbReference type="EMBL" id="BOOI01000108">
    <property type="protein sequence ID" value="GIH89143.1"/>
    <property type="molecule type" value="Genomic_DNA"/>
</dbReference>
<keyword evidence="2" id="KW-1185">Reference proteome</keyword>
<organism evidence="1 2">
    <name type="scientific">Planobispora rosea</name>
    <dbReference type="NCBI Taxonomy" id="35762"/>
    <lineage>
        <taxon>Bacteria</taxon>
        <taxon>Bacillati</taxon>
        <taxon>Actinomycetota</taxon>
        <taxon>Actinomycetes</taxon>
        <taxon>Streptosporangiales</taxon>
        <taxon>Streptosporangiaceae</taxon>
        <taxon>Planobispora</taxon>
    </lineage>
</organism>
<evidence type="ECO:0000313" key="2">
    <source>
        <dbReference type="Proteomes" id="UP000655044"/>
    </source>
</evidence>